<dbReference type="NCBIfam" id="TIGR04433">
    <property type="entry name" value="UrcA_uranyl"/>
    <property type="match status" value="1"/>
</dbReference>
<comment type="caution">
    <text evidence="1">The sequence shown here is derived from an EMBL/GenBank/DDBJ whole genome shotgun (WGS) entry which is preliminary data.</text>
</comment>
<accession>A0ABV6R200</accession>
<organism evidence="1 2">
    <name type="scientific">Brevundimonas balnearis</name>
    <dbReference type="NCBI Taxonomy" id="1572858"/>
    <lineage>
        <taxon>Bacteria</taxon>
        <taxon>Pseudomonadati</taxon>
        <taxon>Pseudomonadota</taxon>
        <taxon>Alphaproteobacteria</taxon>
        <taxon>Caulobacterales</taxon>
        <taxon>Caulobacteraceae</taxon>
        <taxon>Brevundimonas</taxon>
    </lineage>
</organism>
<dbReference type="Proteomes" id="UP001589906">
    <property type="component" value="Unassembled WGS sequence"/>
</dbReference>
<dbReference type="InterPro" id="IPR030972">
    <property type="entry name" value="UrcA_uranyl"/>
</dbReference>
<sequence length="110" mass="12046">MRAYVTVFAAVLLSAAAQTEVEAQDRDYRIAYGDLTLATPSGAAEFDARVRREARTACHGRSPLQRQDCARRFRDIAMAELPAPARQAYAEARGERRLVMAQAADASGMV</sequence>
<evidence type="ECO:0000313" key="2">
    <source>
        <dbReference type="Proteomes" id="UP001589906"/>
    </source>
</evidence>
<dbReference type="EMBL" id="JBHLSW010000004">
    <property type="protein sequence ID" value="MFC0633644.1"/>
    <property type="molecule type" value="Genomic_DNA"/>
</dbReference>
<gene>
    <name evidence="1" type="ORF">ACFFGE_07105</name>
</gene>
<protein>
    <submittedName>
        <fullName evidence="1">UrcA family protein</fullName>
    </submittedName>
</protein>
<reference evidence="1 2" key="1">
    <citation type="submission" date="2024-09" db="EMBL/GenBank/DDBJ databases">
        <authorList>
            <person name="Sun Q."/>
            <person name="Mori K."/>
        </authorList>
    </citation>
    <scope>NUCLEOTIDE SEQUENCE [LARGE SCALE GENOMIC DNA]</scope>
    <source>
        <strain evidence="1 2">NCAIM B.02621</strain>
    </source>
</reference>
<evidence type="ECO:0000313" key="1">
    <source>
        <dbReference type="EMBL" id="MFC0633644.1"/>
    </source>
</evidence>
<keyword evidence="2" id="KW-1185">Reference proteome</keyword>
<dbReference type="RefSeq" id="WP_376835563.1">
    <property type="nucleotide sequence ID" value="NZ_JBHLSW010000004.1"/>
</dbReference>
<name>A0ABV6R200_9CAUL</name>
<proteinExistence type="predicted"/>